<dbReference type="Pfam" id="PF06199">
    <property type="entry name" value="Phage_tail_2"/>
    <property type="match status" value="1"/>
</dbReference>
<gene>
    <name evidence="1" type="ORF">ACFFH4_11565</name>
</gene>
<protein>
    <submittedName>
        <fullName evidence="1">Phage tail tube protein</fullName>
    </submittedName>
</protein>
<reference evidence="1 2" key="1">
    <citation type="submission" date="2024-09" db="EMBL/GenBank/DDBJ databases">
        <authorList>
            <person name="Sun Q."/>
            <person name="Mori K."/>
        </authorList>
    </citation>
    <scope>NUCLEOTIDE SEQUENCE [LARGE SCALE GENOMIC DNA]</scope>
    <source>
        <strain evidence="1 2">NCAIM B.02301</strain>
    </source>
</reference>
<organism evidence="1 2">
    <name type="scientific">Halalkalibacter alkalisediminis</name>
    <dbReference type="NCBI Taxonomy" id="935616"/>
    <lineage>
        <taxon>Bacteria</taxon>
        <taxon>Bacillati</taxon>
        <taxon>Bacillota</taxon>
        <taxon>Bacilli</taxon>
        <taxon>Bacillales</taxon>
        <taxon>Bacillaceae</taxon>
        <taxon>Halalkalibacter</taxon>
    </lineage>
</organism>
<dbReference type="NCBIfam" id="NF047353">
    <property type="entry name" value="tube_lmo2291"/>
    <property type="match status" value="1"/>
</dbReference>
<dbReference type="EMBL" id="JBHLTR010000016">
    <property type="protein sequence ID" value="MFC0559684.1"/>
    <property type="molecule type" value="Genomic_DNA"/>
</dbReference>
<keyword evidence="2" id="KW-1185">Reference proteome</keyword>
<dbReference type="NCBIfam" id="TIGR02126">
    <property type="entry name" value="phgtail_TP901_1"/>
    <property type="match status" value="1"/>
</dbReference>
<sequence length="143" mass="15573">MAKKVQGVKCKVYIVESLDELDRKVLGGQRSATLNRSAETLDATSKDSAGGWKENEAGFKEWSVDTDGLLIQSDEAYDLLEERFNNSEKVGVIIELPNGKTYEGMSVITDFPIDLPYDDLVTYTAAFTGDGELAKVATAPTGE</sequence>
<evidence type="ECO:0000313" key="1">
    <source>
        <dbReference type="EMBL" id="MFC0559684.1"/>
    </source>
</evidence>
<dbReference type="Gene3D" id="4.10.410.40">
    <property type="match status" value="1"/>
</dbReference>
<name>A0ABV6NGX1_9BACI</name>
<proteinExistence type="predicted"/>
<dbReference type="Proteomes" id="UP001589833">
    <property type="component" value="Unassembled WGS sequence"/>
</dbReference>
<dbReference type="InterPro" id="IPR011855">
    <property type="entry name" value="Phgtail_TP901_1"/>
</dbReference>
<dbReference type="RefSeq" id="WP_273845720.1">
    <property type="nucleotide sequence ID" value="NZ_JAQQWT010000014.1"/>
</dbReference>
<evidence type="ECO:0000313" key="2">
    <source>
        <dbReference type="Proteomes" id="UP001589833"/>
    </source>
</evidence>
<comment type="caution">
    <text evidence="1">The sequence shown here is derived from an EMBL/GenBank/DDBJ whole genome shotgun (WGS) entry which is preliminary data.</text>
</comment>
<accession>A0ABV6NGX1</accession>